<dbReference type="EMBL" id="JAQQAF010000005">
    <property type="protein sequence ID" value="KAJ8485503.1"/>
    <property type="molecule type" value="Genomic_DNA"/>
</dbReference>
<proteinExistence type="predicted"/>
<comment type="caution">
    <text evidence="2">The sequence shown here is derived from an EMBL/GenBank/DDBJ whole genome shotgun (WGS) entry which is preliminary data.</text>
</comment>
<gene>
    <name evidence="2" type="ORF">OPV22_017988</name>
</gene>
<dbReference type="PANTHER" id="PTHR47543:SF2">
    <property type="entry name" value="RNA POLYMERASE II TRANSCRIPTION FACTOR SIII SUBUNIT A"/>
    <property type="match status" value="1"/>
</dbReference>
<name>A0AAV8QYH4_ENSVE</name>
<dbReference type="PANTHER" id="PTHR47543">
    <property type="entry name" value="OS08G0169600 PROTEIN"/>
    <property type="match status" value="1"/>
</dbReference>
<organism evidence="2 3">
    <name type="scientific">Ensete ventricosum</name>
    <name type="common">Abyssinian banana</name>
    <name type="synonym">Musa ensete</name>
    <dbReference type="NCBI Taxonomy" id="4639"/>
    <lineage>
        <taxon>Eukaryota</taxon>
        <taxon>Viridiplantae</taxon>
        <taxon>Streptophyta</taxon>
        <taxon>Embryophyta</taxon>
        <taxon>Tracheophyta</taxon>
        <taxon>Spermatophyta</taxon>
        <taxon>Magnoliopsida</taxon>
        <taxon>Liliopsida</taxon>
        <taxon>Zingiberales</taxon>
        <taxon>Musaceae</taxon>
        <taxon>Ensete</taxon>
    </lineage>
</organism>
<sequence>MEERVQSDSVGSESTKSKCFKQTTTVAVREASPEVDLAETEDSYGENVLEFDASSLGDLRSFRLFVVSPPMTDDLWKIFYEQHFGVESANTEINRMKQKKVVFKWRLLYEYHNSHEVKIDALMTGNALCNETAYHIKRTMSFKIVPIQVQVREMENQRQENNLLFLVFSGFFMRRKTVH</sequence>
<dbReference type="Proteomes" id="UP001222027">
    <property type="component" value="Unassembled WGS sequence"/>
</dbReference>
<reference evidence="2 3" key="1">
    <citation type="submission" date="2022-12" db="EMBL/GenBank/DDBJ databases">
        <title>Chromosome-scale assembly of the Ensete ventricosum genome.</title>
        <authorList>
            <person name="Dussert Y."/>
            <person name="Stocks J."/>
            <person name="Wendawek A."/>
            <person name="Woldeyes F."/>
            <person name="Nichols R.A."/>
            <person name="Borrell J.S."/>
        </authorList>
    </citation>
    <scope>NUCLEOTIDE SEQUENCE [LARGE SCALE GENOMIC DNA]</scope>
    <source>
        <strain evidence="3">cv. Maze</strain>
        <tissue evidence="2">Seeds</tissue>
    </source>
</reference>
<accession>A0AAV8QYH4</accession>
<evidence type="ECO:0000256" key="1">
    <source>
        <dbReference type="SAM" id="MobiDB-lite"/>
    </source>
</evidence>
<evidence type="ECO:0000313" key="2">
    <source>
        <dbReference type="EMBL" id="KAJ8485503.1"/>
    </source>
</evidence>
<feature type="region of interest" description="Disordered" evidence="1">
    <location>
        <begin position="1"/>
        <end position="20"/>
    </location>
</feature>
<keyword evidence="3" id="KW-1185">Reference proteome</keyword>
<evidence type="ECO:0000313" key="3">
    <source>
        <dbReference type="Proteomes" id="UP001222027"/>
    </source>
</evidence>
<evidence type="ECO:0008006" key="4">
    <source>
        <dbReference type="Google" id="ProtNLM"/>
    </source>
</evidence>
<protein>
    <recommendedName>
        <fullName evidence="4">Protein FAR1-RELATED SEQUENCE</fullName>
    </recommendedName>
</protein>
<dbReference type="AlphaFoldDB" id="A0AAV8QYH4"/>